<gene>
    <name evidence="1" type="ORF">UW63_C0043G0027</name>
</gene>
<proteinExistence type="predicted"/>
<organism evidence="1 2">
    <name type="scientific">Candidatus Uhrbacteria bacterium GW2011_GWF2_44_350</name>
    <dbReference type="NCBI Taxonomy" id="1619000"/>
    <lineage>
        <taxon>Bacteria</taxon>
        <taxon>Candidatus Uhriibacteriota</taxon>
    </lineage>
</organism>
<dbReference type="Proteomes" id="UP000034154">
    <property type="component" value="Unassembled WGS sequence"/>
</dbReference>
<protein>
    <submittedName>
        <fullName evidence="1">Uncharacterized protein</fullName>
    </submittedName>
</protein>
<name>A0A0G1LMB2_9BACT</name>
<evidence type="ECO:0000313" key="2">
    <source>
        <dbReference type="Proteomes" id="UP000034154"/>
    </source>
</evidence>
<evidence type="ECO:0000313" key="1">
    <source>
        <dbReference type="EMBL" id="KKT69882.1"/>
    </source>
</evidence>
<dbReference type="EMBL" id="LCJB01000043">
    <property type="protein sequence ID" value="KKT69882.1"/>
    <property type="molecule type" value="Genomic_DNA"/>
</dbReference>
<comment type="caution">
    <text evidence="1">The sequence shown here is derived from an EMBL/GenBank/DDBJ whole genome shotgun (WGS) entry which is preliminary data.</text>
</comment>
<reference evidence="1 2" key="1">
    <citation type="journal article" date="2015" name="Nature">
        <title>rRNA introns, odd ribosomes, and small enigmatic genomes across a large radiation of phyla.</title>
        <authorList>
            <person name="Brown C.T."/>
            <person name="Hug L.A."/>
            <person name="Thomas B.C."/>
            <person name="Sharon I."/>
            <person name="Castelle C.J."/>
            <person name="Singh A."/>
            <person name="Wilkins M.J."/>
            <person name="Williams K.H."/>
            <person name="Banfield J.F."/>
        </authorList>
    </citation>
    <scope>NUCLEOTIDE SEQUENCE [LARGE SCALE GENOMIC DNA]</scope>
</reference>
<sequence>MERITDGQLIELIKRRNLKPEDPLFVSRPAQQFVFDRAILAARLQQAMVAGELNDEQLTDLLAGRLVRRDVPITVPDPIPTVSTRLIKVGIANLVGALIAAGVHEHAKWPDNGRRGMSAEAYIAHWPDSVTYPVGYAERYPHILLVAVNYETKK</sequence>
<accession>A0A0G1LMB2</accession>
<dbReference type="AlphaFoldDB" id="A0A0G1LMB2"/>